<feature type="transmembrane region" description="Helical" evidence="19">
    <location>
        <begin position="31"/>
        <end position="50"/>
    </location>
</feature>
<dbReference type="GO" id="GO:0016301">
    <property type="term" value="F:kinase activity"/>
    <property type="evidence" value="ECO:0007669"/>
    <property type="project" value="UniProtKB-KW"/>
</dbReference>
<dbReference type="PANTHER" id="PTHR34299:SF1">
    <property type="entry name" value="DIACYLGLYCEROL KINASE"/>
    <property type="match status" value="1"/>
</dbReference>
<evidence type="ECO:0000256" key="17">
    <source>
        <dbReference type="PIRSR" id="PIRSR600829-3"/>
    </source>
</evidence>
<evidence type="ECO:0000256" key="18">
    <source>
        <dbReference type="PIRSR" id="PIRSR600829-4"/>
    </source>
</evidence>
<keyword evidence="5" id="KW-0808">Transferase</keyword>
<dbReference type="Pfam" id="PF01219">
    <property type="entry name" value="DAGK_prokar"/>
    <property type="match status" value="1"/>
</dbReference>
<feature type="binding site" evidence="17">
    <location>
        <begin position="94"/>
        <end position="95"/>
    </location>
    <ligand>
        <name>ATP</name>
        <dbReference type="ChEBI" id="CHEBI:30616"/>
    </ligand>
</feature>
<dbReference type="GO" id="GO:0008654">
    <property type="term" value="P:phospholipid biosynthetic process"/>
    <property type="evidence" value="ECO:0007669"/>
    <property type="project" value="UniProtKB-KW"/>
</dbReference>
<evidence type="ECO:0000256" key="1">
    <source>
        <dbReference type="ARBA" id="ARBA00004651"/>
    </source>
</evidence>
<dbReference type="AlphaFoldDB" id="A0A265NF77"/>
<dbReference type="InterPro" id="IPR036945">
    <property type="entry name" value="DAGK_sf"/>
</dbReference>
<comment type="cofactor">
    <cofactor evidence="18">
        <name>Mg(2+)</name>
        <dbReference type="ChEBI" id="CHEBI:18420"/>
    </cofactor>
    <text evidence="18">Mn(2+), Zn(2+), Cd(2+) and Co(2+) support activity to lesser extents.</text>
</comment>
<keyword evidence="3" id="KW-1003">Cell membrane</keyword>
<evidence type="ECO:0000256" key="6">
    <source>
        <dbReference type="ARBA" id="ARBA00022692"/>
    </source>
</evidence>
<dbReference type="GO" id="GO:0005524">
    <property type="term" value="F:ATP binding"/>
    <property type="evidence" value="ECO:0007669"/>
    <property type="project" value="UniProtKB-KW"/>
</dbReference>
<keyword evidence="6 19" id="KW-0812">Transmembrane</keyword>
<evidence type="ECO:0000256" key="15">
    <source>
        <dbReference type="PIRSR" id="PIRSR600829-1"/>
    </source>
</evidence>
<keyword evidence="14" id="KW-1208">Phospholipid metabolism</keyword>
<evidence type="ECO:0000313" key="20">
    <source>
        <dbReference type="EMBL" id="OZU89936.1"/>
    </source>
</evidence>
<dbReference type="InterPro" id="IPR033717">
    <property type="entry name" value="UDPK"/>
</dbReference>
<dbReference type="PANTHER" id="PTHR34299">
    <property type="entry name" value="DIACYLGLYCEROL KINASE"/>
    <property type="match status" value="1"/>
</dbReference>
<dbReference type="OrthoDB" id="9789934at2"/>
<keyword evidence="12 19" id="KW-0472">Membrane</keyword>
<evidence type="ECO:0000256" key="19">
    <source>
        <dbReference type="SAM" id="Phobius"/>
    </source>
</evidence>
<feature type="binding site" evidence="16">
    <location>
        <position position="69"/>
    </location>
    <ligand>
        <name>substrate</name>
    </ligand>
</feature>
<keyword evidence="8 20" id="KW-0418">Kinase</keyword>
<feature type="binding site" evidence="18">
    <location>
        <position position="28"/>
    </location>
    <ligand>
        <name>a divalent metal cation</name>
        <dbReference type="ChEBI" id="CHEBI:60240"/>
    </ligand>
</feature>
<dbReference type="GO" id="GO:0005886">
    <property type="term" value="C:plasma membrane"/>
    <property type="evidence" value="ECO:0007669"/>
    <property type="project" value="UniProtKB-SubCell"/>
</dbReference>
<evidence type="ECO:0000313" key="21">
    <source>
        <dbReference type="Proteomes" id="UP000216498"/>
    </source>
</evidence>
<keyword evidence="7 17" id="KW-0547">Nucleotide-binding</keyword>
<evidence type="ECO:0000256" key="16">
    <source>
        <dbReference type="PIRSR" id="PIRSR600829-2"/>
    </source>
</evidence>
<keyword evidence="18" id="KW-0460">Magnesium</keyword>
<evidence type="ECO:0000256" key="11">
    <source>
        <dbReference type="ARBA" id="ARBA00023098"/>
    </source>
</evidence>
<dbReference type="GO" id="GO:0046872">
    <property type="term" value="F:metal ion binding"/>
    <property type="evidence" value="ECO:0007669"/>
    <property type="project" value="UniProtKB-KW"/>
</dbReference>
<keyword evidence="10 19" id="KW-1133">Transmembrane helix</keyword>
<keyword evidence="4" id="KW-0444">Lipid biosynthesis</keyword>
<accession>A0A265NF77</accession>
<evidence type="ECO:0000256" key="13">
    <source>
        <dbReference type="ARBA" id="ARBA00023209"/>
    </source>
</evidence>
<evidence type="ECO:0000256" key="7">
    <source>
        <dbReference type="ARBA" id="ARBA00022741"/>
    </source>
</evidence>
<evidence type="ECO:0000256" key="12">
    <source>
        <dbReference type="ARBA" id="ARBA00023136"/>
    </source>
</evidence>
<evidence type="ECO:0000256" key="4">
    <source>
        <dbReference type="ARBA" id="ARBA00022516"/>
    </source>
</evidence>
<dbReference type="CDD" id="cd14265">
    <property type="entry name" value="UDPK_IM_like"/>
    <property type="match status" value="1"/>
</dbReference>
<evidence type="ECO:0000256" key="5">
    <source>
        <dbReference type="ARBA" id="ARBA00022679"/>
    </source>
</evidence>
<feature type="binding site" evidence="18">
    <location>
        <position position="76"/>
    </location>
    <ligand>
        <name>a divalent metal cation</name>
        <dbReference type="ChEBI" id="CHEBI:60240"/>
    </ligand>
</feature>
<proteinExistence type="inferred from homology"/>
<feature type="active site" description="Proton acceptor" evidence="15">
    <location>
        <position position="69"/>
    </location>
</feature>
<feature type="transmembrane region" description="Helical" evidence="19">
    <location>
        <begin position="56"/>
        <end position="75"/>
    </location>
</feature>
<dbReference type="Proteomes" id="UP000216498">
    <property type="component" value="Unassembled WGS sequence"/>
</dbReference>
<name>A0A265NF77_9BACI</name>
<protein>
    <submittedName>
        <fullName evidence="20">Diacylglycerol kinase</fullName>
    </submittedName>
</protein>
<keyword evidence="21" id="KW-1185">Reference proteome</keyword>
<feature type="binding site" evidence="17">
    <location>
        <position position="16"/>
    </location>
    <ligand>
        <name>ATP</name>
        <dbReference type="ChEBI" id="CHEBI:30616"/>
    </ligand>
</feature>
<comment type="subcellular location">
    <subcellularLocation>
        <location evidence="1">Cell membrane</location>
        <topology evidence="1">Multi-pass membrane protein</topology>
    </subcellularLocation>
</comment>
<reference evidence="20 21" key="1">
    <citation type="submission" date="2017-08" db="EMBL/GenBank/DDBJ databases">
        <title>Virgibacillus indicus sp. nov. and Virgibacillus profoundi sp. nov, two moderately halophilic bacteria isolated from marine sediment by using the Microfluidic Streak Plate.</title>
        <authorList>
            <person name="Xu B."/>
            <person name="Hu B."/>
            <person name="Wang J."/>
            <person name="Zhu Y."/>
            <person name="Huang L."/>
            <person name="Du W."/>
            <person name="Huang Y."/>
        </authorList>
    </citation>
    <scope>NUCLEOTIDE SEQUENCE [LARGE SCALE GENOMIC DNA]</scope>
    <source>
        <strain evidence="20 21">IO3-P2-C2</strain>
    </source>
</reference>
<evidence type="ECO:0000256" key="14">
    <source>
        <dbReference type="ARBA" id="ARBA00023264"/>
    </source>
</evidence>
<feature type="binding site" evidence="17">
    <location>
        <position position="76"/>
    </location>
    <ligand>
        <name>ATP</name>
        <dbReference type="ChEBI" id="CHEBI:30616"/>
    </ligand>
</feature>
<keyword evidence="9 17" id="KW-0067">ATP-binding</keyword>
<evidence type="ECO:0000256" key="2">
    <source>
        <dbReference type="ARBA" id="ARBA00005967"/>
    </source>
</evidence>
<evidence type="ECO:0000256" key="10">
    <source>
        <dbReference type="ARBA" id="ARBA00022989"/>
    </source>
</evidence>
<evidence type="ECO:0000256" key="3">
    <source>
        <dbReference type="ARBA" id="ARBA00022475"/>
    </source>
</evidence>
<dbReference type="InterPro" id="IPR000829">
    <property type="entry name" value="DAGK"/>
</dbReference>
<evidence type="ECO:0000256" key="9">
    <source>
        <dbReference type="ARBA" id="ARBA00022840"/>
    </source>
</evidence>
<comment type="similarity">
    <text evidence="2">Belongs to the bacterial diacylglycerol kinase family.</text>
</comment>
<gene>
    <name evidence="20" type="ORF">CIL03_02000</name>
</gene>
<organism evidence="20 21">
    <name type="scientific">Virgibacillus indicus</name>
    <dbReference type="NCBI Taxonomy" id="2024554"/>
    <lineage>
        <taxon>Bacteria</taxon>
        <taxon>Bacillati</taxon>
        <taxon>Bacillota</taxon>
        <taxon>Bacilli</taxon>
        <taxon>Bacillales</taxon>
        <taxon>Bacillaceae</taxon>
        <taxon>Virgibacillus</taxon>
    </lineage>
</organism>
<feature type="transmembrane region" description="Helical" evidence="19">
    <location>
        <begin position="96"/>
        <end position="122"/>
    </location>
</feature>
<dbReference type="Gene3D" id="1.10.287.3610">
    <property type="match status" value="1"/>
</dbReference>
<evidence type="ECO:0000256" key="8">
    <source>
        <dbReference type="ARBA" id="ARBA00022777"/>
    </source>
</evidence>
<dbReference type="EMBL" id="NPMS01000001">
    <property type="protein sequence ID" value="OZU89936.1"/>
    <property type="molecule type" value="Genomic_DNA"/>
</dbReference>
<keyword evidence="13" id="KW-0594">Phospholipid biosynthesis</keyword>
<keyword evidence="11" id="KW-0443">Lipid metabolism</keyword>
<keyword evidence="18" id="KW-0479">Metal-binding</keyword>
<feature type="binding site" evidence="17">
    <location>
        <position position="28"/>
    </location>
    <ligand>
        <name>ATP</name>
        <dbReference type="ChEBI" id="CHEBI:30616"/>
    </ligand>
</feature>
<sequence length="124" mass="13812">MSLELKDKKRTIGFSYAWNGIKHVIRTERNFRFHLMAAILVIIAGIVFHISHVEWSLVMIVIGLVLILEMINTAIEKLIDYLKPEINPAAKIIKDISAAAVLISAITAAAIGLIIFIPKIIIIL</sequence>
<comment type="caution">
    <text evidence="20">The sequence shown here is derived from an EMBL/GenBank/DDBJ whole genome shotgun (WGS) entry which is preliminary data.</text>
</comment>